<dbReference type="AlphaFoldDB" id="A0A4U8UKW9"/>
<gene>
    <name evidence="1" type="ORF">L596_001202</name>
</gene>
<keyword evidence="2" id="KW-1185">Reference proteome</keyword>
<organism evidence="1 2">
    <name type="scientific">Steinernema carpocapsae</name>
    <name type="common">Entomopathogenic nematode</name>
    <dbReference type="NCBI Taxonomy" id="34508"/>
    <lineage>
        <taxon>Eukaryota</taxon>
        <taxon>Metazoa</taxon>
        <taxon>Ecdysozoa</taxon>
        <taxon>Nematoda</taxon>
        <taxon>Chromadorea</taxon>
        <taxon>Rhabditida</taxon>
        <taxon>Tylenchina</taxon>
        <taxon>Panagrolaimomorpha</taxon>
        <taxon>Strongyloidoidea</taxon>
        <taxon>Steinernematidae</taxon>
        <taxon>Steinernema</taxon>
    </lineage>
</organism>
<evidence type="ECO:0000313" key="1">
    <source>
        <dbReference type="EMBL" id="TMS33466.1"/>
    </source>
</evidence>
<comment type="caution">
    <text evidence="1">The sequence shown here is derived from an EMBL/GenBank/DDBJ whole genome shotgun (WGS) entry which is preliminary data.</text>
</comment>
<dbReference type="Proteomes" id="UP000298663">
    <property type="component" value="Unassembled WGS sequence"/>
</dbReference>
<sequence length="211" mass="23617">MTSRFQFPLATLTELLAFDNDQDTLDFVTDFGISPSPEDPSCIVLSKYMDYGRSPLRNAQWINDKNALTLLEVLYGAEMTPNNEEPYEVTESFDGQGRYVNDPVLLQAILKLKIEVDHQKPAFPNSALRRIPELGKEPAKTIPEEQKTASPFSPCPVTFSFTPTTSKLSFVSFKSKDIASLPAKEPLYFSFTVKPKEAAPIVLRSFLTSLL</sequence>
<dbReference type="EMBL" id="AZBU02000001">
    <property type="protein sequence ID" value="TMS33466.1"/>
    <property type="molecule type" value="Genomic_DNA"/>
</dbReference>
<reference evidence="1 2" key="1">
    <citation type="journal article" date="2015" name="Genome Biol.">
        <title>Comparative genomics of Steinernema reveals deeply conserved gene regulatory networks.</title>
        <authorList>
            <person name="Dillman A.R."/>
            <person name="Macchietto M."/>
            <person name="Porter C.F."/>
            <person name="Rogers A."/>
            <person name="Williams B."/>
            <person name="Antoshechkin I."/>
            <person name="Lee M.M."/>
            <person name="Goodwin Z."/>
            <person name="Lu X."/>
            <person name="Lewis E.E."/>
            <person name="Goodrich-Blair H."/>
            <person name="Stock S.P."/>
            <person name="Adams B.J."/>
            <person name="Sternberg P.W."/>
            <person name="Mortazavi A."/>
        </authorList>
    </citation>
    <scope>NUCLEOTIDE SEQUENCE [LARGE SCALE GENOMIC DNA]</scope>
    <source>
        <strain evidence="1 2">ALL</strain>
    </source>
</reference>
<proteinExistence type="predicted"/>
<accession>A0A4U8UKW9</accession>
<dbReference type="OrthoDB" id="21502at2759"/>
<name>A0A4U8UKW9_STECR</name>
<evidence type="ECO:0000313" key="2">
    <source>
        <dbReference type="Proteomes" id="UP000298663"/>
    </source>
</evidence>
<protein>
    <submittedName>
        <fullName evidence="1">Uncharacterized protein</fullName>
    </submittedName>
</protein>
<reference evidence="1 2" key="2">
    <citation type="journal article" date="2019" name="G3 (Bethesda)">
        <title>Hybrid Assembly of the Genome of the Entomopathogenic Nematode Steinernema carpocapsae Identifies the X-Chromosome.</title>
        <authorList>
            <person name="Serra L."/>
            <person name="Macchietto M."/>
            <person name="Macias-Munoz A."/>
            <person name="McGill C.J."/>
            <person name="Rodriguez I.M."/>
            <person name="Rodriguez B."/>
            <person name="Murad R."/>
            <person name="Mortazavi A."/>
        </authorList>
    </citation>
    <scope>NUCLEOTIDE SEQUENCE [LARGE SCALE GENOMIC DNA]</scope>
    <source>
        <strain evidence="1 2">ALL</strain>
    </source>
</reference>